<sequence>MTDIVKTRRDGPIWEITLDRPKANAIDRATSHAMGAVFAAFRDDPVARVAILTGGGEKFFSAGWDLNEAAEVGGEGYTGDYGPGGLYGFPELPGLEKPVICAVNGYAVGAGFEVTLLADFVVMADHARLWLPETMLGIVPDVGSFMLPKILPPVIANEILYAGRRLEAAEALALGLANAVVPQAALMDTARALGQRVLRAAPLAIAAARETARMARNMSLAECYAALRSGGFPAMARMISSEDALEGPRAMLEKREPIWKGR</sequence>
<dbReference type="Gene3D" id="3.90.226.10">
    <property type="entry name" value="2-enoyl-CoA Hydratase, Chain A, domain 1"/>
    <property type="match status" value="1"/>
</dbReference>
<dbReference type="PANTHER" id="PTHR11941:SF54">
    <property type="entry name" value="ENOYL-COA HYDRATASE, MITOCHONDRIAL"/>
    <property type="match status" value="1"/>
</dbReference>
<dbReference type="SUPFAM" id="SSF52096">
    <property type="entry name" value="ClpP/crotonase"/>
    <property type="match status" value="1"/>
</dbReference>
<dbReference type="Gene3D" id="1.10.12.10">
    <property type="entry name" value="Lyase 2-enoyl-coa Hydratase, Chain A, domain 2"/>
    <property type="match status" value="1"/>
</dbReference>
<dbReference type="InterPro" id="IPR029045">
    <property type="entry name" value="ClpP/crotonase-like_dom_sf"/>
</dbReference>
<evidence type="ECO:0000313" key="3">
    <source>
        <dbReference type="EMBL" id="MFD1880495.1"/>
    </source>
</evidence>
<gene>
    <name evidence="3" type="ORF">ACFSCT_02050</name>
</gene>
<accession>A0ABW4R2R8</accession>
<keyword evidence="2" id="KW-0456">Lyase</keyword>
<comment type="similarity">
    <text evidence="1">Belongs to the enoyl-CoA hydratase/isomerase family.</text>
</comment>
<keyword evidence="4" id="KW-1185">Reference proteome</keyword>
<evidence type="ECO:0000313" key="4">
    <source>
        <dbReference type="Proteomes" id="UP001597213"/>
    </source>
</evidence>
<dbReference type="EMBL" id="JBHUEN010000006">
    <property type="protein sequence ID" value="MFD1880495.1"/>
    <property type="molecule type" value="Genomic_DNA"/>
</dbReference>
<dbReference type="Proteomes" id="UP001597213">
    <property type="component" value="Unassembled WGS sequence"/>
</dbReference>
<proteinExistence type="inferred from homology"/>
<protein>
    <submittedName>
        <fullName evidence="3">Enoyl-CoA hydratase-related protein</fullName>
    </submittedName>
</protein>
<dbReference type="CDD" id="cd06558">
    <property type="entry name" value="crotonase-like"/>
    <property type="match status" value="1"/>
</dbReference>
<dbReference type="InterPro" id="IPR014748">
    <property type="entry name" value="Enoyl-CoA_hydra_C"/>
</dbReference>
<dbReference type="RefSeq" id="WP_379139720.1">
    <property type="nucleotide sequence ID" value="NZ_JBHUEN010000006.1"/>
</dbReference>
<dbReference type="PANTHER" id="PTHR11941">
    <property type="entry name" value="ENOYL-COA HYDRATASE-RELATED"/>
    <property type="match status" value="1"/>
</dbReference>
<reference evidence="4" key="1">
    <citation type="journal article" date="2019" name="Int. J. Syst. Evol. Microbiol.">
        <title>The Global Catalogue of Microorganisms (GCM) 10K type strain sequencing project: providing services to taxonomists for standard genome sequencing and annotation.</title>
        <authorList>
            <consortium name="The Broad Institute Genomics Platform"/>
            <consortium name="The Broad Institute Genome Sequencing Center for Infectious Disease"/>
            <person name="Wu L."/>
            <person name="Ma J."/>
        </authorList>
    </citation>
    <scope>NUCLEOTIDE SEQUENCE [LARGE SCALE GENOMIC DNA]</scope>
    <source>
        <strain evidence="4">CCUG 56029</strain>
    </source>
</reference>
<name>A0ABW4R2R8_9RHOB</name>
<dbReference type="Pfam" id="PF00378">
    <property type="entry name" value="ECH_1"/>
    <property type="match status" value="1"/>
</dbReference>
<evidence type="ECO:0000256" key="2">
    <source>
        <dbReference type="ARBA" id="ARBA00023239"/>
    </source>
</evidence>
<comment type="caution">
    <text evidence="3">The sequence shown here is derived from an EMBL/GenBank/DDBJ whole genome shotgun (WGS) entry which is preliminary data.</text>
</comment>
<organism evidence="3 4">
    <name type="scientific">Paracoccus pacificus</name>
    <dbReference type="NCBI Taxonomy" id="1463598"/>
    <lineage>
        <taxon>Bacteria</taxon>
        <taxon>Pseudomonadati</taxon>
        <taxon>Pseudomonadota</taxon>
        <taxon>Alphaproteobacteria</taxon>
        <taxon>Rhodobacterales</taxon>
        <taxon>Paracoccaceae</taxon>
        <taxon>Paracoccus</taxon>
    </lineage>
</organism>
<dbReference type="InterPro" id="IPR001753">
    <property type="entry name" value="Enoyl-CoA_hydra/iso"/>
</dbReference>
<evidence type="ECO:0000256" key="1">
    <source>
        <dbReference type="ARBA" id="ARBA00005254"/>
    </source>
</evidence>